<dbReference type="OrthoDB" id="4738706at2759"/>
<dbReference type="VEuPathDB" id="FungiDB:MPH_00275"/>
<name>K2S620_MACPH</name>
<feature type="region of interest" description="Disordered" evidence="1">
    <location>
        <begin position="606"/>
        <end position="656"/>
    </location>
</feature>
<dbReference type="AlphaFoldDB" id="K2S620"/>
<proteinExistence type="predicted"/>
<evidence type="ECO:0000313" key="3">
    <source>
        <dbReference type="Proteomes" id="UP000007129"/>
    </source>
</evidence>
<dbReference type="PANTHER" id="PTHR38166:SF1">
    <property type="entry name" value="C2H2-TYPE DOMAIN-CONTAINING PROTEIN"/>
    <property type="match status" value="1"/>
</dbReference>
<dbReference type="EMBL" id="AHHD01000011">
    <property type="protein sequence ID" value="EKG22378.1"/>
    <property type="molecule type" value="Genomic_DNA"/>
</dbReference>
<protein>
    <recommendedName>
        <fullName evidence="4">C2H2-type domain-containing protein</fullName>
    </recommendedName>
</protein>
<feature type="compositionally biased region" description="Acidic residues" evidence="1">
    <location>
        <begin position="254"/>
        <end position="263"/>
    </location>
</feature>
<feature type="compositionally biased region" description="Polar residues" evidence="1">
    <location>
        <begin position="500"/>
        <end position="514"/>
    </location>
</feature>
<dbReference type="Proteomes" id="UP000007129">
    <property type="component" value="Unassembled WGS sequence"/>
</dbReference>
<reference evidence="2 3" key="1">
    <citation type="journal article" date="2012" name="BMC Genomics">
        <title>Tools to kill: Genome of one of the most destructive plant pathogenic fungi Macrophomina phaseolina.</title>
        <authorList>
            <person name="Islam M.S."/>
            <person name="Haque M.S."/>
            <person name="Islam M.M."/>
            <person name="Emdad E.M."/>
            <person name="Halim A."/>
            <person name="Hossen Q.M.M."/>
            <person name="Hossain M.Z."/>
            <person name="Ahmed B."/>
            <person name="Rahim S."/>
            <person name="Rahman M.S."/>
            <person name="Alam M.M."/>
            <person name="Hou S."/>
            <person name="Wan X."/>
            <person name="Saito J.A."/>
            <person name="Alam M."/>
        </authorList>
    </citation>
    <scope>NUCLEOTIDE SEQUENCE [LARGE SCALE GENOMIC DNA]</scope>
    <source>
        <strain evidence="2 3">MS6</strain>
    </source>
</reference>
<dbReference type="eggNOG" id="ENOG502SX5K">
    <property type="taxonomic scope" value="Eukaryota"/>
</dbReference>
<organism evidence="2 3">
    <name type="scientific">Macrophomina phaseolina (strain MS6)</name>
    <name type="common">Charcoal rot fungus</name>
    <dbReference type="NCBI Taxonomy" id="1126212"/>
    <lineage>
        <taxon>Eukaryota</taxon>
        <taxon>Fungi</taxon>
        <taxon>Dikarya</taxon>
        <taxon>Ascomycota</taxon>
        <taxon>Pezizomycotina</taxon>
        <taxon>Dothideomycetes</taxon>
        <taxon>Dothideomycetes incertae sedis</taxon>
        <taxon>Botryosphaeriales</taxon>
        <taxon>Botryosphaeriaceae</taxon>
        <taxon>Macrophomina</taxon>
    </lineage>
</organism>
<dbReference type="Gene3D" id="3.30.160.60">
    <property type="entry name" value="Classic Zinc Finger"/>
    <property type="match status" value="1"/>
</dbReference>
<gene>
    <name evidence="2" type="ORF">MPH_00275</name>
</gene>
<sequence length="742" mass="83793">MDDSISTTAWPTSEQLLLSRSPGHFDSTLSLLHSVDSPSLQWSGFGKPSMVCPTLYESVPDATTRPLKHQSVPTFWHISAFEILETMASLGRIHALWCLWNIGGHSTKVQKCFIYTANHSQYLRKGISFPPLLPVTKINCGNYTAQNCDFIIAPWVGDSLEEPKKMKTEHKEVKCGRRANSKSGYPQPSGESLVNDERLSSLPRVDSGMRRLRTKGAGDSSGPKCGSSGKLYGSRQVCRRGNSSRKMKRSRQEDFDETDEEEDERKRRKKRRREEEEGTSELPGNRRFGCPYYKRSPRVDPKATSCVFPGFQSLARLKEHLYRTHRLPTQCPRCRAAFESDTEVIVHLQSRQICTLVEEESHGEGFNKQQEEEIRSRRLRGATDEEKWRSVYMILFPSDAVESIPSPYLDTCTVRAPGENQLSPEFERFEAFSNRELRGILGQLLQNTFEQNPNGVRRTSRDPLSNDPAEILLRAHHEAFRRFRAQNLLHSRPSEPPEDSMQTESAQNHSNDANQAEERNQHARGIQPDLLSDGPRRETSITTESRNTAAGFRSQEHMYNHARSNVPASHLLPFPPPLQFPSIGMNMIPGRVRGGLRHEPSATTQSALPFDIFDPQTRVPNLPNPPHQEGGNGFRNQLRTSQPTTIRDAPRQQEPVVGVNVPRAPNADFQFGVNQQQPTRSASQEAGNENEQTDFQSELDQNTGDDWATGSLDWDVNDGTDDWFRPTCNFSIDHLSDGLPGP</sequence>
<feature type="compositionally biased region" description="Polar residues" evidence="1">
    <location>
        <begin position="181"/>
        <end position="192"/>
    </location>
</feature>
<feature type="compositionally biased region" description="Polar residues" evidence="1">
    <location>
        <begin position="634"/>
        <end position="645"/>
    </location>
</feature>
<accession>K2S620</accession>
<evidence type="ECO:0008006" key="4">
    <source>
        <dbReference type="Google" id="ProtNLM"/>
    </source>
</evidence>
<feature type="compositionally biased region" description="Polar residues" evidence="1">
    <location>
        <begin position="675"/>
        <end position="704"/>
    </location>
</feature>
<dbReference type="STRING" id="1126212.K2S620"/>
<evidence type="ECO:0000256" key="1">
    <source>
        <dbReference type="SAM" id="MobiDB-lite"/>
    </source>
</evidence>
<feature type="region of interest" description="Disordered" evidence="1">
    <location>
        <begin position="167"/>
        <end position="289"/>
    </location>
</feature>
<evidence type="ECO:0000313" key="2">
    <source>
        <dbReference type="EMBL" id="EKG22378.1"/>
    </source>
</evidence>
<comment type="caution">
    <text evidence="2">The sequence shown here is derived from an EMBL/GenBank/DDBJ whole genome shotgun (WGS) entry which is preliminary data.</text>
</comment>
<dbReference type="HOGENOM" id="CLU_374303_0_0_1"/>
<dbReference type="PANTHER" id="PTHR38166">
    <property type="entry name" value="C2H2-TYPE DOMAIN-CONTAINING PROTEIN-RELATED"/>
    <property type="match status" value="1"/>
</dbReference>
<dbReference type="InParanoid" id="K2S620"/>
<feature type="region of interest" description="Disordered" evidence="1">
    <location>
        <begin position="675"/>
        <end position="713"/>
    </location>
</feature>
<feature type="region of interest" description="Disordered" evidence="1">
    <location>
        <begin position="490"/>
        <end position="552"/>
    </location>
</feature>